<evidence type="ECO:0000256" key="2">
    <source>
        <dbReference type="ARBA" id="ARBA00022741"/>
    </source>
</evidence>
<evidence type="ECO:0000256" key="3">
    <source>
        <dbReference type="ARBA" id="ARBA00022840"/>
    </source>
</evidence>
<evidence type="ECO:0008006" key="8">
    <source>
        <dbReference type="Google" id="ProtNLM"/>
    </source>
</evidence>
<dbReference type="InterPro" id="IPR007831">
    <property type="entry name" value="T2SS_GspE_N"/>
</dbReference>
<dbReference type="Gene3D" id="3.30.300.160">
    <property type="entry name" value="Type II secretion system, protein E, N-terminal domain"/>
    <property type="match status" value="1"/>
</dbReference>
<accession>A0A2M7TFF4</accession>
<comment type="caution">
    <text evidence="6">The sequence shown here is derived from an EMBL/GenBank/DDBJ whole genome shotgun (WGS) entry which is preliminary data.</text>
</comment>
<evidence type="ECO:0000256" key="1">
    <source>
        <dbReference type="ARBA" id="ARBA00006611"/>
    </source>
</evidence>
<dbReference type="AlphaFoldDB" id="A0A2M7TFF4"/>
<feature type="domain" description="Bacterial type II secretion system protein E" evidence="4">
    <location>
        <begin position="183"/>
        <end position="395"/>
    </location>
</feature>
<keyword evidence="2" id="KW-0547">Nucleotide-binding</keyword>
<dbReference type="GO" id="GO:0005524">
    <property type="term" value="F:ATP binding"/>
    <property type="evidence" value="ECO:0007669"/>
    <property type="project" value="UniProtKB-KW"/>
</dbReference>
<evidence type="ECO:0000259" key="5">
    <source>
        <dbReference type="Pfam" id="PF05157"/>
    </source>
</evidence>
<dbReference type="Gene3D" id="3.40.50.300">
    <property type="entry name" value="P-loop containing nucleotide triphosphate hydrolases"/>
    <property type="match status" value="1"/>
</dbReference>
<sequence length="395" mass="43596">MLRPELQQKLLNELKAAKLLTPEKYDEYLSLVKANPAKLDSLLEHDPLITPEGLAQAKGQVLNISYISLEGKTIDVAALKLLPQDLAGNYRMIIFNKQGNELSVGLVDPTNYKAVEAAEFLARKKNLKVKYFILSPQSFAAAAKGYESIREEVGEALGFAKEKFAPKTGETIEEATQLDEVIKSAPVSKIVSVILRHAIEGGASDIHIEPQGEKSKVRYRIDGILHTSIILPIYVHAALVSRIKVVSNLKIDETRIPQDGRIRFNIIGKDIDFRVSIIPLMNQEKVVMRILESPDRAPTFEDLGFIGSQLAHMTSNLTKPNGMYLVTGPTGSGKSTTLFSALSALNKEGVNISTLEDPVEYHIEGVNQSQIRPELGYTFANGLRALLRQDPDIIM</sequence>
<name>A0A2M7TFF4_UNCKA</name>
<feature type="domain" description="Type II secretion system protein GspE N-terminal" evidence="5">
    <location>
        <begin position="62"/>
        <end position="150"/>
    </location>
</feature>
<dbReference type="InterPro" id="IPR001482">
    <property type="entry name" value="T2SS/T4SS_dom"/>
</dbReference>
<dbReference type="GO" id="GO:0016887">
    <property type="term" value="F:ATP hydrolysis activity"/>
    <property type="evidence" value="ECO:0007669"/>
    <property type="project" value="TreeGrafter"/>
</dbReference>
<organism evidence="6 7">
    <name type="scientific">candidate division WWE3 bacterium CG_4_10_14_0_2_um_filter_41_14</name>
    <dbReference type="NCBI Taxonomy" id="1975072"/>
    <lineage>
        <taxon>Bacteria</taxon>
        <taxon>Katanobacteria</taxon>
    </lineage>
</organism>
<evidence type="ECO:0000313" key="6">
    <source>
        <dbReference type="EMBL" id="PIZ44603.1"/>
    </source>
</evidence>
<dbReference type="Pfam" id="PF05157">
    <property type="entry name" value="MshEN"/>
    <property type="match status" value="1"/>
</dbReference>
<keyword evidence="3" id="KW-0067">ATP-binding</keyword>
<dbReference type="SUPFAM" id="SSF52540">
    <property type="entry name" value="P-loop containing nucleoside triphosphate hydrolases"/>
    <property type="match status" value="1"/>
</dbReference>
<feature type="non-terminal residue" evidence="6">
    <location>
        <position position="395"/>
    </location>
</feature>
<dbReference type="PANTHER" id="PTHR30258:SF1">
    <property type="entry name" value="PROTEIN TRANSPORT PROTEIN HOFB HOMOLOG"/>
    <property type="match status" value="1"/>
</dbReference>
<dbReference type="SUPFAM" id="SSF160246">
    <property type="entry name" value="EspE N-terminal domain-like"/>
    <property type="match status" value="1"/>
</dbReference>
<dbReference type="InterPro" id="IPR037257">
    <property type="entry name" value="T2SS_E_N_sf"/>
</dbReference>
<dbReference type="InterPro" id="IPR027417">
    <property type="entry name" value="P-loop_NTPase"/>
</dbReference>
<dbReference type="Pfam" id="PF00437">
    <property type="entry name" value="T2SSE"/>
    <property type="match status" value="1"/>
</dbReference>
<protein>
    <recommendedName>
        <fullName evidence="8">Bacterial type II secretion system protein E domain-containing protein</fullName>
    </recommendedName>
</protein>
<gene>
    <name evidence="6" type="ORF">COY32_06185</name>
</gene>
<evidence type="ECO:0000259" key="4">
    <source>
        <dbReference type="Pfam" id="PF00437"/>
    </source>
</evidence>
<dbReference type="GO" id="GO:0005886">
    <property type="term" value="C:plasma membrane"/>
    <property type="evidence" value="ECO:0007669"/>
    <property type="project" value="TreeGrafter"/>
</dbReference>
<dbReference type="Gene3D" id="3.30.450.90">
    <property type="match status" value="1"/>
</dbReference>
<dbReference type="Proteomes" id="UP000228920">
    <property type="component" value="Unassembled WGS sequence"/>
</dbReference>
<dbReference type="PANTHER" id="PTHR30258">
    <property type="entry name" value="TYPE II SECRETION SYSTEM PROTEIN GSPE-RELATED"/>
    <property type="match status" value="1"/>
</dbReference>
<comment type="similarity">
    <text evidence="1">Belongs to the GSP E family.</text>
</comment>
<reference evidence="7" key="1">
    <citation type="submission" date="2017-09" db="EMBL/GenBank/DDBJ databases">
        <title>Depth-based differentiation of microbial function through sediment-hosted aquifers and enrichment of novel symbionts in the deep terrestrial subsurface.</title>
        <authorList>
            <person name="Probst A.J."/>
            <person name="Ladd B."/>
            <person name="Jarett J.K."/>
            <person name="Geller-Mcgrath D.E."/>
            <person name="Sieber C.M.K."/>
            <person name="Emerson J.B."/>
            <person name="Anantharaman K."/>
            <person name="Thomas B.C."/>
            <person name="Malmstrom R."/>
            <person name="Stieglmeier M."/>
            <person name="Klingl A."/>
            <person name="Woyke T."/>
            <person name="Ryan C.M."/>
            <person name="Banfield J.F."/>
        </authorList>
    </citation>
    <scope>NUCLEOTIDE SEQUENCE [LARGE SCALE GENOMIC DNA]</scope>
</reference>
<proteinExistence type="inferred from homology"/>
<evidence type="ECO:0000313" key="7">
    <source>
        <dbReference type="Proteomes" id="UP000228920"/>
    </source>
</evidence>
<dbReference type="EMBL" id="PFNL01000170">
    <property type="protein sequence ID" value="PIZ44603.1"/>
    <property type="molecule type" value="Genomic_DNA"/>
</dbReference>